<dbReference type="Proteomes" id="UP000184774">
    <property type="component" value="Unassembled WGS sequence"/>
</dbReference>
<gene>
    <name evidence="3" type="ORF">VSP9026_02448</name>
    <name evidence="2" type="ORF">Vspart_02214</name>
</gene>
<evidence type="ECO:0000313" key="5">
    <source>
        <dbReference type="Proteomes" id="UP000515264"/>
    </source>
</evidence>
<name>A0A1N6M5K4_9VIBR</name>
<dbReference type="EMBL" id="CP046268">
    <property type="protein sequence ID" value="QMV14938.1"/>
    <property type="molecule type" value="Genomic_DNA"/>
</dbReference>
<evidence type="ECO:0000256" key="1">
    <source>
        <dbReference type="SAM" id="Phobius"/>
    </source>
</evidence>
<evidence type="ECO:0008006" key="6">
    <source>
        <dbReference type="Google" id="ProtNLM"/>
    </source>
</evidence>
<feature type="transmembrane region" description="Helical" evidence="1">
    <location>
        <begin position="7"/>
        <end position="28"/>
    </location>
</feature>
<keyword evidence="1" id="KW-0812">Transmembrane</keyword>
<keyword evidence="1" id="KW-0472">Membrane</keyword>
<keyword evidence="1" id="KW-1133">Transmembrane helix</keyword>
<dbReference type="RefSeq" id="WP_095533307.1">
    <property type="nucleotide sequence ID" value="NZ_AP024907.1"/>
</dbReference>
<reference evidence="2 5" key="3">
    <citation type="journal article" date="2020" name="J. Nat. Prod.">
        <title>Genomics-Metabolomics Profiling Disclosed Marine Vibrio spartinae 3.6 as a Producer of a New Branched Side Chain Prodigiosin.</title>
        <authorList>
            <person name="Vitale G.A."/>
            <person name="Sciarretta M."/>
            <person name="Palma Esposito F."/>
            <person name="January G.G."/>
            <person name="Giaccio M."/>
            <person name="Bunk B."/>
            <person name="Sproer C."/>
            <person name="Bajerski F."/>
            <person name="Power D."/>
            <person name="Festa C."/>
            <person name="Monti M.C."/>
            <person name="D'Auria M.V."/>
            <person name="de Pascale D."/>
        </authorList>
    </citation>
    <scope>NUCLEOTIDE SEQUENCE [LARGE SCALE GENOMIC DNA]</scope>
    <source>
        <strain evidence="2 5">3.6</strain>
    </source>
</reference>
<sequence>MDVDLKYAVVITGIIFAVLIGSGLIVIAN</sequence>
<evidence type="ECO:0000313" key="4">
    <source>
        <dbReference type="Proteomes" id="UP000184774"/>
    </source>
</evidence>
<keyword evidence="5" id="KW-1185">Reference proteome</keyword>
<evidence type="ECO:0000313" key="3">
    <source>
        <dbReference type="EMBL" id="SIO94718.1"/>
    </source>
</evidence>
<reference evidence="3 4" key="1">
    <citation type="submission" date="2016-12" db="EMBL/GenBank/DDBJ databases">
        <authorList>
            <person name="Song W.-J."/>
            <person name="Kurnit D.M."/>
        </authorList>
    </citation>
    <scope>NUCLEOTIDE SEQUENCE [LARGE SCALE GENOMIC DNA]</scope>
    <source>
        <strain evidence="3 4">CECT 9026</strain>
    </source>
</reference>
<evidence type="ECO:0000313" key="2">
    <source>
        <dbReference type="EMBL" id="QMV14938.1"/>
    </source>
</evidence>
<dbReference type="AlphaFoldDB" id="A0A1N6M5K4"/>
<dbReference type="InterPro" id="IPR047743">
    <property type="entry name" value="YnhF-like"/>
</dbReference>
<dbReference type="Proteomes" id="UP000515264">
    <property type="component" value="Chromosome 1"/>
</dbReference>
<dbReference type="EMBL" id="FSSB01000016">
    <property type="protein sequence ID" value="SIO94718.1"/>
    <property type="molecule type" value="Genomic_DNA"/>
</dbReference>
<proteinExistence type="predicted"/>
<organism evidence="3 4">
    <name type="scientific">Vibrio spartinae</name>
    <dbReference type="NCBI Taxonomy" id="1918945"/>
    <lineage>
        <taxon>Bacteria</taxon>
        <taxon>Pseudomonadati</taxon>
        <taxon>Pseudomonadota</taxon>
        <taxon>Gammaproteobacteria</taxon>
        <taxon>Vibrionales</taxon>
        <taxon>Vibrionaceae</taxon>
        <taxon>Vibrio</taxon>
    </lineage>
</organism>
<reference evidence="2" key="2">
    <citation type="submission" date="2019-11" db="EMBL/GenBank/DDBJ databases">
        <authorList>
            <person name="January G."/>
            <person name="Bunk B."/>
        </authorList>
    </citation>
    <scope>NUCLEOTIDE SEQUENCE</scope>
    <source>
        <strain evidence="2">3.6</strain>
    </source>
</reference>
<accession>A0A1N6M5K4</accession>
<dbReference type="NCBIfam" id="NF033411">
    <property type="entry name" value="small_mem_YnhF"/>
    <property type="match status" value="1"/>
</dbReference>
<protein>
    <recommendedName>
        <fullName evidence="6">YnhF family membrane protein</fullName>
    </recommendedName>
</protein>